<comment type="caution">
    <text evidence="8">The sequence shown here is derived from an EMBL/GenBank/DDBJ whole genome shotgun (WGS) entry which is preliminary data.</text>
</comment>
<dbReference type="Gene3D" id="3.40.1190.20">
    <property type="match status" value="1"/>
</dbReference>
<name>A0ABS1DYF4_RUBGE</name>
<dbReference type="PIRSF" id="PIRSF000535">
    <property type="entry name" value="1PFK/6PFK/LacC"/>
    <property type="match status" value="1"/>
</dbReference>
<evidence type="ECO:0000256" key="2">
    <source>
        <dbReference type="ARBA" id="ARBA00022679"/>
    </source>
</evidence>
<dbReference type="PANTHER" id="PTHR46566:SF5">
    <property type="entry name" value="1-PHOSPHOFRUCTOKINASE"/>
    <property type="match status" value="1"/>
</dbReference>
<dbReference type="NCBIfam" id="TIGR03168">
    <property type="entry name" value="1-PFK"/>
    <property type="match status" value="1"/>
</dbReference>
<dbReference type="PROSITE" id="PS00583">
    <property type="entry name" value="PFKB_KINASES_1"/>
    <property type="match status" value="1"/>
</dbReference>
<gene>
    <name evidence="8" type="ORF">CKO43_20390</name>
</gene>
<evidence type="ECO:0000256" key="1">
    <source>
        <dbReference type="ARBA" id="ARBA00010688"/>
    </source>
</evidence>
<keyword evidence="4" id="KW-0418">Kinase</keyword>
<evidence type="ECO:0000313" key="9">
    <source>
        <dbReference type="Proteomes" id="UP001041814"/>
    </source>
</evidence>
<organism evidence="8 9">
    <name type="scientific">Rubrivivax gelatinosus</name>
    <name type="common">Rhodocyclus gelatinosus</name>
    <name type="synonym">Rhodopseudomonas gelatinosa</name>
    <dbReference type="NCBI Taxonomy" id="28068"/>
    <lineage>
        <taxon>Bacteria</taxon>
        <taxon>Pseudomonadati</taxon>
        <taxon>Pseudomonadota</taxon>
        <taxon>Betaproteobacteria</taxon>
        <taxon>Burkholderiales</taxon>
        <taxon>Sphaerotilaceae</taxon>
        <taxon>Rubrivivax</taxon>
    </lineage>
</organism>
<dbReference type="Pfam" id="PF00294">
    <property type="entry name" value="PfkB"/>
    <property type="match status" value="1"/>
</dbReference>
<evidence type="ECO:0000259" key="7">
    <source>
        <dbReference type="Pfam" id="PF00294"/>
    </source>
</evidence>
<dbReference type="InterPro" id="IPR002173">
    <property type="entry name" value="Carboh/pur_kinase_PfkB_CS"/>
</dbReference>
<accession>A0ABS1DYF4</accession>
<proteinExistence type="inferred from homology"/>
<sequence length="318" mass="31679">MIRCVTFNPAVDQTVSLQRLQPGEVLRADGVRQDPGGKGINVASCLADWGLAVAAHGLLGRENATIFEQLFAAKGIADHMRRVPGATRTNIKLLEAGGRTTDVNLPGFEAGALDAAAVADSLAEVAAGEMVVISGSQAAGLGADTSARLAAALAARGARVVLDLSGPALAAALAAPAGALPLAVKPNRAELEAWAGRPLAERSALLAAAQELVARGIALVVVSLGTEGAAFVGADGGVLAAPPALAHGSTVGAGDAMVAGITAALAEGLELQALARQATAFAAGKLRHAGPHLPPPAEVRALAAQVRLLPLADWVAGR</sequence>
<dbReference type="PANTHER" id="PTHR46566">
    <property type="entry name" value="1-PHOSPHOFRUCTOKINASE-RELATED"/>
    <property type="match status" value="1"/>
</dbReference>
<keyword evidence="5" id="KW-0067">ATP-binding</keyword>
<dbReference type="EMBL" id="NRRU01000098">
    <property type="protein sequence ID" value="MBK1715122.1"/>
    <property type="molecule type" value="Genomic_DNA"/>
</dbReference>
<dbReference type="RefSeq" id="WP_200379792.1">
    <property type="nucleotide sequence ID" value="NZ_NRRU01000098.1"/>
</dbReference>
<dbReference type="InterPro" id="IPR029056">
    <property type="entry name" value="Ribokinase-like"/>
</dbReference>
<evidence type="ECO:0000256" key="3">
    <source>
        <dbReference type="ARBA" id="ARBA00022741"/>
    </source>
</evidence>
<dbReference type="CDD" id="cd01164">
    <property type="entry name" value="FruK_PfkB_like"/>
    <property type="match status" value="1"/>
</dbReference>
<evidence type="ECO:0000313" key="8">
    <source>
        <dbReference type="EMBL" id="MBK1715122.1"/>
    </source>
</evidence>
<dbReference type="PROSITE" id="PS00584">
    <property type="entry name" value="PFKB_KINASES_2"/>
    <property type="match status" value="1"/>
</dbReference>
<reference evidence="8" key="1">
    <citation type="submission" date="2017-08" db="EMBL/GenBank/DDBJ databases">
        <authorList>
            <person name="Imhoff J.F."/>
            <person name="Rahn T."/>
            <person name="Kuenzel S."/>
            <person name="Neulinger S.C."/>
        </authorList>
    </citation>
    <scope>NUCLEOTIDE SEQUENCE</scope>
    <source>
        <strain evidence="8">IM 151</strain>
    </source>
</reference>
<evidence type="ECO:0000256" key="5">
    <source>
        <dbReference type="ARBA" id="ARBA00022840"/>
    </source>
</evidence>
<keyword evidence="3" id="KW-0547">Nucleotide-binding</keyword>
<dbReference type="InterPro" id="IPR017583">
    <property type="entry name" value="Tagatose/fructose_Pkinase"/>
</dbReference>
<comment type="similarity">
    <text evidence="1 6">Belongs to the carbohydrate kinase PfkB family.</text>
</comment>
<evidence type="ECO:0000256" key="6">
    <source>
        <dbReference type="PIRNR" id="PIRNR000535"/>
    </source>
</evidence>
<protein>
    <recommendedName>
        <fullName evidence="6">Phosphofructokinase</fullName>
    </recommendedName>
</protein>
<dbReference type="InterPro" id="IPR011611">
    <property type="entry name" value="PfkB_dom"/>
</dbReference>
<keyword evidence="9" id="KW-1185">Reference proteome</keyword>
<evidence type="ECO:0000256" key="4">
    <source>
        <dbReference type="ARBA" id="ARBA00022777"/>
    </source>
</evidence>
<dbReference type="Proteomes" id="UP001041814">
    <property type="component" value="Unassembled WGS sequence"/>
</dbReference>
<dbReference type="SUPFAM" id="SSF53613">
    <property type="entry name" value="Ribokinase-like"/>
    <property type="match status" value="1"/>
</dbReference>
<keyword evidence="2 6" id="KW-0808">Transferase</keyword>
<feature type="domain" description="Carbohydrate kinase PfkB" evidence="7">
    <location>
        <begin position="6"/>
        <end position="294"/>
    </location>
</feature>
<reference evidence="8" key="2">
    <citation type="journal article" date="2020" name="Microorganisms">
        <title>Osmotic Adaptation and Compatible Solute Biosynthesis of Phototrophic Bacteria as Revealed from Genome Analyses.</title>
        <authorList>
            <person name="Imhoff J.F."/>
            <person name="Rahn T."/>
            <person name="Kunzel S."/>
            <person name="Keller A."/>
            <person name="Neulinger S.C."/>
        </authorList>
    </citation>
    <scope>NUCLEOTIDE SEQUENCE</scope>
    <source>
        <strain evidence="8">IM 151</strain>
    </source>
</reference>